<evidence type="ECO:0000256" key="2">
    <source>
        <dbReference type="SAM" id="SignalP"/>
    </source>
</evidence>
<evidence type="ECO:0000313" key="5">
    <source>
        <dbReference type="Proteomes" id="UP000537890"/>
    </source>
</evidence>
<name>A0A7Z0SE19_9GAMM</name>
<feature type="domain" description="DUF7939" evidence="3">
    <location>
        <begin position="464"/>
        <end position="541"/>
    </location>
</feature>
<keyword evidence="1" id="KW-1133">Transmembrane helix</keyword>
<dbReference type="PANTHER" id="PTHR40940:SF1">
    <property type="entry name" value="PROTEIN BATD"/>
    <property type="match status" value="1"/>
</dbReference>
<dbReference type="Proteomes" id="UP000537890">
    <property type="component" value="Unassembled WGS sequence"/>
</dbReference>
<keyword evidence="1" id="KW-0472">Membrane</keyword>
<dbReference type="EMBL" id="JACCHS010000116">
    <property type="protein sequence ID" value="NYT47287.1"/>
    <property type="molecule type" value="Genomic_DNA"/>
</dbReference>
<dbReference type="PANTHER" id="PTHR40940">
    <property type="entry name" value="PROTEIN BATD-RELATED"/>
    <property type="match status" value="1"/>
</dbReference>
<feature type="chain" id="PRO_5030788990" evidence="2">
    <location>
        <begin position="22"/>
        <end position="558"/>
    </location>
</feature>
<keyword evidence="1" id="KW-0812">Transmembrane</keyword>
<dbReference type="InterPro" id="IPR025738">
    <property type="entry name" value="BatD"/>
</dbReference>
<feature type="signal peptide" evidence="2">
    <location>
        <begin position="1"/>
        <end position="21"/>
    </location>
</feature>
<keyword evidence="2" id="KW-0732">Signal</keyword>
<dbReference type="Pfam" id="PF25607">
    <property type="entry name" value="DUF7939"/>
    <property type="match status" value="1"/>
</dbReference>
<protein>
    <submittedName>
        <fullName evidence="4">Protein BatD</fullName>
    </submittedName>
</protein>
<accession>A0A7Z0SE19</accession>
<dbReference type="InterPro" id="IPR057699">
    <property type="entry name" value="DUF7939"/>
</dbReference>
<evidence type="ECO:0000256" key="1">
    <source>
        <dbReference type="SAM" id="Phobius"/>
    </source>
</evidence>
<feature type="transmembrane region" description="Helical" evidence="1">
    <location>
        <begin position="421"/>
        <end position="441"/>
    </location>
</feature>
<dbReference type="Pfam" id="PF13584">
    <property type="entry name" value="BatD"/>
    <property type="match status" value="1"/>
</dbReference>
<evidence type="ECO:0000313" key="4">
    <source>
        <dbReference type="EMBL" id="NYT47287.1"/>
    </source>
</evidence>
<organism evidence="4 5">
    <name type="scientific">Candidatus Methanofishera endochildressiae</name>
    <dbReference type="NCBI Taxonomy" id="2738884"/>
    <lineage>
        <taxon>Bacteria</taxon>
        <taxon>Pseudomonadati</taxon>
        <taxon>Pseudomonadota</taxon>
        <taxon>Gammaproteobacteria</taxon>
        <taxon>Candidatus Methanofishera</taxon>
    </lineage>
</organism>
<sequence length="558" mass="62098">MFKPHLLLFILLGSLTGSLFAADISVSIDRNPVNLQESFQLTFTASDDPDGEPDFSPLDKDFEILNQSQQQSVQIVNWEKTKSIQWLLTVMAKHTGNLIIPAINFGDDSSQFATIVVNDNQQVSNTNEDLFLQVKVSTTEPYIQQQVIYTLKLFRKVNITQASLTEPALADALIKKLGEDTNYNAQFQGENYVVTERKYAIFPQKSGPTTIAPLSLTAGVILPGQRQSNSFFNRQRTRTKRVVSAAINLDVQAKPENAGTDWLPAKQLVLQEQWSDNSNQIQIGQPITRTITLFVNGATVGVLPELYQDNMPRNLKAYPDQPVLKEEAKEDGMVAFREEKIALIPGQAGSYTLPPIEIPWWNTQTQKMEVARIAARTLTAIAATSSPVDAQTDQSPPLIPTPELSTPGDIAPENFLQANKLWFGLAIFFAIGWVGTLVYFLTKKSGDAKNESRVSSIENTQAIDKQLKKACTNNDPVQAKDALLKWGRDNFKQSSLTKIAEQCEPSLQQEILALNAILYSDKTTNWQGAELWTAFQSHQSTDLNKSEQVDPLPPLFKI</sequence>
<reference evidence="4 5" key="1">
    <citation type="submission" date="2020-05" db="EMBL/GenBank/DDBJ databases">
        <title>Horizontal transmission and recombination maintain forever young bacterial symbiont genomes.</title>
        <authorList>
            <person name="Russell S.L."/>
            <person name="Pepper-Tunick E."/>
            <person name="Svedberg J."/>
            <person name="Byrne A."/>
            <person name="Ruelas Castillo J."/>
            <person name="Vollmers C."/>
            <person name="Beinart R.A."/>
            <person name="Corbett-Detig R."/>
        </authorList>
    </citation>
    <scope>NUCLEOTIDE SEQUENCE [LARGE SCALE GENOMIC DNA]</scope>
    <source>
        <strain evidence="4">4727-3</strain>
    </source>
</reference>
<proteinExistence type="predicted"/>
<evidence type="ECO:0000259" key="3">
    <source>
        <dbReference type="Pfam" id="PF25607"/>
    </source>
</evidence>
<comment type="caution">
    <text evidence="4">The sequence shown here is derived from an EMBL/GenBank/DDBJ whole genome shotgun (WGS) entry which is preliminary data.</text>
</comment>
<dbReference type="AlphaFoldDB" id="A0A7Z0SE19"/>
<gene>
    <name evidence="4" type="ORF">H0A75_06620</name>
</gene>